<comment type="caution">
    <text evidence="4">The sequence shown here is derived from an EMBL/GenBank/DDBJ whole genome shotgun (WGS) entry which is preliminary data.</text>
</comment>
<dbReference type="EMBL" id="JBHTHR010000637">
    <property type="protein sequence ID" value="MFD0802890.1"/>
    <property type="molecule type" value="Genomic_DNA"/>
</dbReference>
<evidence type="ECO:0000256" key="1">
    <source>
        <dbReference type="ARBA" id="ARBA00022679"/>
    </source>
</evidence>
<dbReference type="PROSITE" id="PS50206">
    <property type="entry name" value="RHODANESE_3"/>
    <property type="match status" value="1"/>
</dbReference>
<name>A0ABW3BIM9_9ACTN</name>
<feature type="non-terminal residue" evidence="4">
    <location>
        <position position="133"/>
    </location>
</feature>
<keyword evidence="2" id="KW-0677">Repeat</keyword>
<feature type="domain" description="Rhodanese" evidence="3">
    <location>
        <begin position="22"/>
        <end position="131"/>
    </location>
</feature>
<proteinExistence type="predicted"/>
<protein>
    <submittedName>
        <fullName evidence="4">Rhodanese-like domain-containing protein</fullName>
    </submittedName>
</protein>
<evidence type="ECO:0000313" key="4">
    <source>
        <dbReference type="EMBL" id="MFD0802890.1"/>
    </source>
</evidence>
<keyword evidence="1" id="KW-0808">Transferase</keyword>
<dbReference type="InterPro" id="IPR045078">
    <property type="entry name" value="TST/MPST-like"/>
</dbReference>
<dbReference type="Gene3D" id="3.40.250.10">
    <property type="entry name" value="Rhodanese-like domain"/>
    <property type="match status" value="1"/>
</dbReference>
<gene>
    <name evidence="4" type="ORF">ACFQZU_16400</name>
</gene>
<dbReference type="InterPro" id="IPR036873">
    <property type="entry name" value="Rhodanese-like_dom_sf"/>
</dbReference>
<reference evidence="5" key="1">
    <citation type="journal article" date="2019" name="Int. J. Syst. Evol. Microbiol.">
        <title>The Global Catalogue of Microorganisms (GCM) 10K type strain sequencing project: providing services to taxonomists for standard genome sequencing and annotation.</title>
        <authorList>
            <consortium name="The Broad Institute Genomics Platform"/>
            <consortium name="The Broad Institute Genome Sequencing Center for Infectious Disease"/>
            <person name="Wu L."/>
            <person name="Ma J."/>
        </authorList>
    </citation>
    <scope>NUCLEOTIDE SEQUENCE [LARGE SCALE GENOMIC DNA]</scope>
    <source>
        <strain evidence="5">CCUG 63369</strain>
    </source>
</reference>
<evidence type="ECO:0000313" key="5">
    <source>
        <dbReference type="Proteomes" id="UP001596956"/>
    </source>
</evidence>
<sequence>MASEPNTPELPVVVSPEWAVEHRGEVLLADVRWYLDGRSGRAAHLAGHPPGAVFVDVDTDLAGPATEDGGRHPLPDPQDFAESMAALGIGDGTPVVAYDDSGGSTAARLVWMLRVLGSPAALLDGGIGAWPGP</sequence>
<dbReference type="CDD" id="cd01448">
    <property type="entry name" value="TST_Repeat_1"/>
    <property type="match status" value="1"/>
</dbReference>
<keyword evidence="5" id="KW-1185">Reference proteome</keyword>
<dbReference type="SMART" id="SM00450">
    <property type="entry name" value="RHOD"/>
    <property type="match status" value="1"/>
</dbReference>
<organism evidence="4 5">
    <name type="scientific">Streptomonospora algeriensis</name>
    <dbReference type="NCBI Taxonomy" id="995084"/>
    <lineage>
        <taxon>Bacteria</taxon>
        <taxon>Bacillati</taxon>
        <taxon>Actinomycetota</taxon>
        <taxon>Actinomycetes</taxon>
        <taxon>Streptosporangiales</taxon>
        <taxon>Nocardiopsidaceae</taxon>
        <taxon>Streptomonospora</taxon>
    </lineage>
</organism>
<accession>A0ABW3BIM9</accession>
<dbReference type="Proteomes" id="UP001596956">
    <property type="component" value="Unassembled WGS sequence"/>
</dbReference>
<dbReference type="InterPro" id="IPR001763">
    <property type="entry name" value="Rhodanese-like_dom"/>
</dbReference>
<dbReference type="PANTHER" id="PTHR11364">
    <property type="entry name" value="THIOSULFATE SULFERTANSFERASE"/>
    <property type="match status" value="1"/>
</dbReference>
<evidence type="ECO:0000259" key="3">
    <source>
        <dbReference type="PROSITE" id="PS50206"/>
    </source>
</evidence>
<dbReference type="PANTHER" id="PTHR11364:SF27">
    <property type="entry name" value="SULFURTRANSFERASE"/>
    <property type="match status" value="1"/>
</dbReference>
<dbReference type="SUPFAM" id="SSF52821">
    <property type="entry name" value="Rhodanese/Cell cycle control phosphatase"/>
    <property type="match status" value="1"/>
</dbReference>
<evidence type="ECO:0000256" key="2">
    <source>
        <dbReference type="ARBA" id="ARBA00022737"/>
    </source>
</evidence>
<dbReference type="Pfam" id="PF00581">
    <property type="entry name" value="Rhodanese"/>
    <property type="match status" value="1"/>
</dbReference>